<gene>
    <name evidence="1" type="ORF">AOQ84DRAFT_403887</name>
</gene>
<proteinExistence type="predicted"/>
<dbReference type="GO" id="GO:0016787">
    <property type="term" value="F:hydrolase activity"/>
    <property type="evidence" value="ECO:0007669"/>
    <property type="project" value="UniProtKB-KW"/>
</dbReference>
<protein>
    <submittedName>
        <fullName evidence="1">Alpha/beta-hydrolase</fullName>
    </submittedName>
</protein>
<keyword evidence="2" id="KW-1185">Reference proteome</keyword>
<evidence type="ECO:0000313" key="1">
    <source>
        <dbReference type="EMBL" id="OCL01318.1"/>
    </source>
</evidence>
<dbReference type="InterPro" id="IPR029058">
    <property type="entry name" value="AB_hydrolase_fold"/>
</dbReference>
<keyword evidence="1" id="KW-0378">Hydrolase</keyword>
<organism evidence="1 2">
    <name type="scientific">Glonium stellatum</name>
    <dbReference type="NCBI Taxonomy" id="574774"/>
    <lineage>
        <taxon>Eukaryota</taxon>
        <taxon>Fungi</taxon>
        <taxon>Dikarya</taxon>
        <taxon>Ascomycota</taxon>
        <taxon>Pezizomycotina</taxon>
        <taxon>Dothideomycetes</taxon>
        <taxon>Pleosporomycetidae</taxon>
        <taxon>Gloniales</taxon>
        <taxon>Gloniaceae</taxon>
        <taxon>Glonium</taxon>
    </lineage>
</organism>
<sequence>MVENGLAPSDIADIVSAYSVGYNSETNVNPAVPHKAIYPKKSSSDAPYSLTETQLREVIYIPSTFTYGKKPPVTLVPGTSSKGGETYGANYIKLLTGTSYADPVWLNIPGFLLGDAQVNAVLRSHAINYISADFHGTVQAYATCPEFPTLPCPPAVIQQEYNSNFIVTLRSDGGDSAYVPTTGVYSGTGDEIVEPQQGTDASAYIHDVRNAGVSNNELQIICNGQPAGSLYTH</sequence>
<dbReference type="PANTHER" id="PTHR37574:SF1">
    <property type="entry name" value="LIPASE B"/>
    <property type="match status" value="1"/>
</dbReference>
<dbReference type="Proteomes" id="UP000250140">
    <property type="component" value="Unassembled WGS sequence"/>
</dbReference>
<dbReference type="InterPro" id="IPR053228">
    <property type="entry name" value="Stereospecific_Lipase"/>
</dbReference>
<dbReference type="EMBL" id="KV751153">
    <property type="protein sequence ID" value="OCL01318.1"/>
    <property type="molecule type" value="Genomic_DNA"/>
</dbReference>
<accession>A0A8E2EN71</accession>
<dbReference type="AlphaFoldDB" id="A0A8E2EN71"/>
<evidence type="ECO:0000313" key="2">
    <source>
        <dbReference type="Proteomes" id="UP000250140"/>
    </source>
</evidence>
<dbReference type="OrthoDB" id="4605274at2759"/>
<reference evidence="1 2" key="1">
    <citation type="journal article" date="2016" name="Nat. Commun.">
        <title>Ectomycorrhizal ecology is imprinted in the genome of the dominant symbiotic fungus Cenococcum geophilum.</title>
        <authorList>
            <consortium name="DOE Joint Genome Institute"/>
            <person name="Peter M."/>
            <person name="Kohler A."/>
            <person name="Ohm R.A."/>
            <person name="Kuo A."/>
            <person name="Krutzmann J."/>
            <person name="Morin E."/>
            <person name="Arend M."/>
            <person name="Barry K.W."/>
            <person name="Binder M."/>
            <person name="Choi C."/>
            <person name="Clum A."/>
            <person name="Copeland A."/>
            <person name="Grisel N."/>
            <person name="Haridas S."/>
            <person name="Kipfer T."/>
            <person name="LaButti K."/>
            <person name="Lindquist E."/>
            <person name="Lipzen A."/>
            <person name="Maire R."/>
            <person name="Meier B."/>
            <person name="Mihaltcheva S."/>
            <person name="Molinier V."/>
            <person name="Murat C."/>
            <person name="Poggeler S."/>
            <person name="Quandt C.A."/>
            <person name="Sperisen C."/>
            <person name="Tritt A."/>
            <person name="Tisserant E."/>
            <person name="Crous P.W."/>
            <person name="Henrissat B."/>
            <person name="Nehls U."/>
            <person name="Egli S."/>
            <person name="Spatafora J.W."/>
            <person name="Grigoriev I.V."/>
            <person name="Martin F.M."/>
        </authorList>
    </citation>
    <scope>NUCLEOTIDE SEQUENCE [LARGE SCALE GENOMIC DNA]</scope>
    <source>
        <strain evidence="1 2">CBS 207.34</strain>
    </source>
</reference>
<name>A0A8E2EN71_9PEZI</name>
<dbReference type="PANTHER" id="PTHR37574">
    <property type="entry name" value="LIPASE B"/>
    <property type="match status" value="1"/>
</dbReference>
<dbReference type="Gene3D" id="3.40.50.1820">
    <property type="entry name" value="alpha/beta hydrolase"/>
    <property type="match status" value="2"/>
</dbReference>